<protein>
    <submittedName>
        <fullName evidence="1">Uncharacterized protein</fullName>
    </submittedName>
</protein>
<name>A0A7Z7NIB2_XANCH</name>
<reference evidence="1 2" key="1">
    <citation type="submission" date="2017-10" db="EMBL/GenBank/DDBJ databases">
        <authorList>
            <person name="Regsiter A."/>
            <person name="William W."/>
        </authorList>
    </citation>
    <scope>NUCLEOTIDE SEQUENCE [LARGE SCALE GENOMIC DNA]</scope>
    <source>
        <strain evidence="1 2">CFBP6991</strain>
    </source>
</reference>
<dbReference type="EMBL" id="OCZC01000076">
    <property type="protein sequence ID" value="SOO25971.1"/>
    <property type="molecule type" value="Genomic_DNA"/>
</dbReference>
<proteinExistence type="predicted"/>
<sequence length="139" mass="15049">MELGGARASLFVCLCAAVLPEGWLRINPPLSAGRGWQQHAAHATMRFASSVLVRLLETDRAVFAAWGVSRLVRSGGYALPFRLSQLQRLLAAPDLQHLRGGPCRCLGSATSTHCDQPPAPSSCQPRLPCRQAVLVRRLP</sequence>
<comment type="caution">
    <text evidence="1">The sequence shown here is derived from an EMBL/GenBank/DDBJ whole genome shotgun (WGS) entry which is preliminary data.</text>
</comment>
<organism evidence="1 2">
    <name type="scientific">Xanthomonas campestris pv. phaseoli</name>
    <dbReference type="NCBI Taxonomy" id="317013"/>
    <lineage>
        <taxon>Bacteria</taxon>
        <taxon>Pseudomonadati</taxon>
        <taxon>Pseudomonadota</taxon>
        <taxon>Gammaproteobacteria</taxon>
        <taxon>Lysobacterales</taxon>
        <taxon>Lysobacteraceae</taxon>
        <taxon>Xanthomonas</taxon>
    </lineage>
</organism>
<accession>A0A7Z7NIB2</accession>
<evidence type="ECO:0000313" key="1">
    <source>
        <dbReference type="EMBL" id="SOO25971.1"/>
    </source>
</evidence>
<evidence type="ECO:0000313" key="2">
    <source>
        <dbReference type="Proteomes" id="UP000234345"/>
    </source>
</evidence>
<dbReference type="AlphaFoldDB" id="A0A7Z7NIB2"/>
<gene>
    <name evidence="1" type="ORF">XFF6991_490151</name>
</gene>
<dbReference type="Proteomes" id="UP000234345">
    <property type="component" value="Unassembled WGS sequence"/>
</dbReference>